<keyword evidence="2" id="KW-0808">Transferase</keyword>
<keyword evidence="2" id="KW-0548">Nucleotidyltransferase</keyword>
<organism evidence="2">
    <name type="scientific">Tanacetum cinerariifolium</name>
    <name type="common">Dalmatian daisy</name>
    <name type="synonym">Chrysanthemum cinerariifolium</name>
    <dbReference type="NCBI Taxonomy" id="118510"/>
    <lineage>
        <taxon>Eukaryota</taxon>
        <taxon>Viridiplantae</taxon>
        <taxon>Streptophyta</taxon>
        <taxon>Embryophyta</taxon>
        <taxon>Tracheophyta</taxon>
        <taxon>Spermatophyta</taxon>
        <taxon>Magnoliopsida</taxon>
        <taxon>eudicotyledons</taxon>
        <taxon>Gunneridae</taxon>
        <taxon>Pentapetalae</taxon>
        <taxon>asterids</taxon>
        <taxon>campanulids</taxon>
        <taxon>Asterales</taxon>
        <taxon>Asteraceae</taxon>
        <taxon>Asteroideae</taxon>
        <taxon>Anthemideae</taxon>
        <taxon>Anthemidinae</taxon>
        <taxon>Tanacetum</taxon>
    </lineage>
</organism>
<dbReference type="PANTHER" id="PTHR45835">
    <property type="entry name" value="YALI0A06105P"/>
    <property type="match status" value="1"/>
</dbReference>
<feature type="region of interest" description="Disordered" evidence="1">
    <location>
        <begin position="1"/>
        <end position="44"/>
    </location>
</feature>
<gene>
    <name evidence="2" type="ORF">Tci_294522</name>
</gene>
<proteinExistence type="predicted"/>
<reference evidence="2" key="1">
    <citation type="journal article" date="2019" name="Sci. Rep.">
        <title>Draft genome of Tanacetum cinerariifolium, the natural source of mosquito coil.</title>
        <authorList>
            <person name="Yamashiro T."/>
            <person name="Shiraishi A."/>
            <person name="Satake H."/>
            <person name="Nakayama K."/>
        </authorList>
    </citation>
    <scope>NUCLEOTIDE SEQUENCE</scope>
</reference>
<comment type="caution">
    <text evidence="2">The sequence shown here is derived from an EMBL/GenBank/DDBJ whole genome shotgun (WGS) entry which is preliminary data.</text>
</comment>
<name>A0A699H9V4_TANCI</name>
<dbReference type="PANTHER" id="PTHR45835:SF99">
    <property type="entry name" value="CHROMO DOMAIN-CONTAINING PROTEIN-RELATED"/>
    <property type="match status" value="1"/>
</dbReference>
<feature type="compositionally biased region" description="Acidic residues" evidence="1">
    <location>
        <begin position="25"/>
        <end position="39"/>
    </location>
</feature>
<evidence type="ECO:0000313" key="2">
    <source>
        <dbReference type="EMBL" id="GEX22547.1"/>
    </source>
</evidence>
<dbReference type="AlphaFoldDB" id="A0A699H9V4"/>
<sequence>EPIEDQPLPNDALPTALSPGYIADSDPEEDEEDPEEDPVDYPADRGETMITINQGMSVEEIERVVAQRVVNAIEAIVIYEMKTNIARKLMIQTKRQEDKVTENANNKRKWEEAQIEAQKPENIKNEDWPNVKADITTHVSRCLTCATVKAEHQRPSGLLVLFEIPQWKWDNITMDFVTNLPNSSQGCNTIWMIVVQLTKSAIFVPMRETNPIEKLARMYLKEYHANEALAISLDGLHIDDKLYVVEEPTLIMDCDIK</sequence>
<accession>A0A699H9V4</accession>
<feature type="non-terminal residue" evidence="2">
    <location>
        <position position="1"/>
    </location>
</feature>
<protein>
    <submittedName>
        <fullName evidence="2">Reverse transcriptase domain-containing protein</fullName>
    </submittedName>
</protein>
<keyword evidence="2" id="KW-0695">RNA-directed DNA polymerase</keyword>
<evidence type="ECO:0000256" key="1">
    <source>
        <dbReference type="SAM" id="MobiDB-lite"/>
    </source>
</evidence>
<dbReference type="GO" id="GO:0003964">
    <property type="term" value="F:RNA-directed DNA polymerase activity"/>
    <property type="evidence" value="ECO:0007669"/>
    <property type="project" value="UniProtKB-KW"/>
</dbReference>
<dbReference type="EMBL" id="BKCJ010096218">
    <property type="protein sequence ID" value="GEX22547.1"/>
    <property type="molecule type" value="Genomic_DNA"/>
</dbReference>